<dbReference type="GO" id="GO:0006260">
    <property type="term" value="P:DNA replication"/>
    <property type="evidence" value="ECO:0007669"/>
    <property type="project" value="InterPro"/>
</dbReference>
<dbReference type="PANTHER" id="PTHR30153:SF2">
    <property type="entry name" value="REPLICATIVE DNA HELICASE"/>
    <property type="match status" value="1"/>
</dbReference>
<dbReference type="Gene3D" id="3.40.50.300">
    <property type="entry name" value="P-loop containing nucleotide triphosphate hydrolases"/>
    <property type="match status" value="1"/>
</dbReference>
<feature type="non-terminal residue" evidence="2">
    <location>
        <position position="1"/>
    </location>
</feature>
<comment type="caution">
    <text evidence="2">The sequence shown here is derived from an EMBL/GenBank/DDBJ whole genome shotgun (WGS) entry which is preliminary data.</text>
</comment>
<accession>X1KJU6</accession>
<dbReference type="InterPro" id="IPR007694">
    <property type="entry name" value="DNA_helicase_DnaB-like_C"/>
</dbReference>
<name>X1KJU6_9ZZZZ</name>
<dbReference type="Pfam" id="PF03796">
    <property type="entry name" value="DnaB_C"/>
    <property type="match status" value="1"/>
</dbReference>
<dbReference type="EMBL" id="BARU01046827">
    <property type="protein sequence ID" value="GAH93875.1"/>
    <property type="molecule type" value="Genomic_DNA"/>
</dbReference>
<sequence length="59" mass="7014">QDADLVLSLYREYYYSGKPEDRGKAEVIINKQRRGPTDKLDLIFISEYTRFEDRELGEI</sequence>
<dbReference type="InterPro" id="IPR027417">
    <property type="entry name" value="P-loop_NTPase"/>
</dbReference>
<dbReference type="PROSITE" id="PS51199">
    <property type="entry name" value="SF4_HELICASE"/>
    <property type="match status" value="1"/>
</dbReference>
<dbReference type="GO" id="GO:0005524">
    <property type="term" value="F:ATP binding"/>
    <property type="evidence" value="ECO:0007669"/>
    <property type="project" value="InterPro"/>
</dbReference>
<gene>
    <name evidence="2" type="ORF">S03H2_70449</name>
</gene>
<feature type="domain" description="SF4 helicase" evidence="1">
    <location>
        <begin position="1"/>
        <end position="58"/>
    </location>
</feature>
<dbReference type="AlphaFoldDB" id="X1KJU6"/>
<reference evidence="2" key="1">
    <citation type="journal article" date="2014" name="Front. Microbiol.">
        <title>High frequency of phylogenetically diverse reductive dehalogenase-homologous genes in deep subseafloor sedimentary metagenomes.</title>
        <authorList>
            <person name="Kawai M."/>
            <person name="Futagami T."/>
            <person name="Toyoda A."/>
            <person name="Takaki Y."/>
            <person name="Nishi S."/>
            <person name="Hori S."/>
            <person name="Arai W."/>
            <person name="Tsubouchi T."/>
            <person name="Morono Y."/>
            <person name="Uchiyama I."/>
            <person name="Ito T."/>
            <person name="Fujiyama A."/>
            <person name="Inagaki F."/>
            <person name="Takami H."/>
        </authorList>
    </citation>
    <scope>NUCLEOTIDE SEQUENCE</scope>
    <source>
        <strain evidence="2">Expedition CK06-06</strain>
    </source>
</reference>
<evidence type="ECO:0000313" key="2">
    <source>
        <dbReference type="EMBL" id="GAH93875.1"/>
    </source>
</evidence>
<dbReference type="PANTHER" id="PTHR30153">
    <property type="entry name" value="REPLICATIVE DNA HELICASE DNAB"/>
    <property type="match status" value="1"/>
</dbReference>
<organism evidence="2">
    <name type="scientific">marine sediment metagenome</name>
    <dbReference type="NCBI Taxonomy" id="412755"/>
    <lineage>
        <taxon>unclassified sequences</taxon>
        <taxon>metagenomes</taxon>
        <taxon>ecological metagenomes</taxon>
    </lineage>
</organism>
<proteinExistence type="predicted"/>
<evidence type="ECO:0000259" key="1">
    <source>
        <dbReference type="PROSITE" id="PS51199"/>
    </source>
</evidence>
<dbReference type="GO" id="GO:0005829">
    <property type="term" value="C:cytosol"/>
    <property type="evidence" value="ECO:0007669"/>
    <property type="project" value="TreeGrafter"/>
</dbReference>
<dbReference type="GO" id="GO:0003678">
    <property type="term" value="F:DNA helicase activity"/>
    <property type="evidence" value="ECO:0007669"/>
    <property type="project" value="InterPro"/>
</dbReference>
<protein>
    <recommendedName>
        <fullName evidence="1">SF4 helicase domain-containing protein</fullName>
    </recommendedName>
</protein>